<dbReference type="AlphaFoldDB" id="A0A9Q1KGW1"/>
<comment type="caution">
    <text evidence="2">The sequence shown here is derived from an EMBL/GenBank/DDBJ whole genome shotgun (WGS) entry which is preliminary data.</text>
</comment>
<keyword evidence="1" id="KW-0472">Membrane</keyword>
<proteinExistence type="predicted"/>
<name>A0A9Q1KGW1_9CARY</name>
<accession>A0A9Q1KGW1</accession>
<keyword evidence="3" id="KW-1185">Reference proteome</keyword>
<organism evidence="2 3">
    <name type="scientific">Carnegiea gigantea</name>
    <dbReference type="NCBI Taxonomy" id="171969"/>
    <lineage>
        <taxon>Eukaryota</taxon>
        <taxon>Viridiplantae</taxon>
        <taxon>Streptophyta</taxon>
        <taxon>Embryophyta</taxon>
        <taxon>Tracheophyta</taxon>
        <taxon>Spermatophyta</taxon>
        <taxon>Magnoliopsida</taxon>
        <taxon>eudicotyledons</taxon>
        <taxon>Gunneridae</taxon>
        <taxon>Pentapetalae</taxon>
        <taxon>Caryophyllales</taxon>
        <taxon>Cactineae</taxon>
        <taxon>Cactaceae</taxon>
        <taxon>Cactoideae</taxon>
        <taxon>Echinocereeae</taxon>
        <taxon>Carnegiea</taxon>
    </lineage>
</organism>
<keyword evidence="1" id="KW-0812">Transmembrane</keyword>
<gene>
    <name evidence="2" type="ORF">Cgig2_025087</name>
</gene>
<evidence type="ECO:0000313" key="3">
    <source>
        <dbReference type="Proteomes" id="UP001153076"/>
    </source>
</evidence>
<feature type="transmembrane region" description="Helical" evidence="1">
    <location>
        <begin position="53"/>
        <end position="72"/>
    </location>
</feature>
<reference evidence="2" key="1">
    <citation type="submission" date="2022-04" db="EMBL/GenBank/DDBJ databases">
        <title>Carnegiea gigantea Genome sequencing and assembly v2.</title>
        <authorList>
            <person name="Copetti D."/>
            <person name="Sanderson M.J."/>
            <person name="Burquez A."/>
            <person name="Wojciechowski M.F."/>
        </authorList>
    </citation>
    <scope>NUCLEOTIDE SEQUENCE</scope>
    <source>
        <strain evidence="2">SGP5-SGP5p</strain>
        <tissue evidence="2">Aerial part</tissue>
    </source>
</reference>
<dbReference type="EMBL" id="JAKOGI010000107">
    <property type="protein sequence ID" value="KAJ8444086.1"/>
    <property type="molecule type" value="Genomic_DNA"/>
</dbReference>
<sequence length="158" mass="18545">MVERATCSQRFHPHSDLGMNPRLPFFLDFGALVFYNTARYYQAYYGHKTARIIFLFFSYFLMIELVSEVVFFEHCTTSPCGILVPTNKNKLKAFELERSEGLTNRKKNKMSKFFTIQLDTTRPTMVTKLILMPAYKNILKAFELERKAEEDLSEELDL</sequence>
<keyword evidence="1" id="KW-1133">Transmembrane helix</keyword>
<dbReference type="OrthoDB" id="10250354at2759"/>
<dbReference type="Proteomes" id="UP001153076">
    <property type="component" value="Unassembled WGS sequence"/>
</dbReference>
<evidence type="ECO:0000256" key="1">
    <source>
        <dbReference type="SAM" id="Phobius"/>
    </source>
</evidence>
<evidence type="ECO:0000313" key="2">
    <source>
        <dbReference type="EMBL" id="KAJ8444086.1"/>
    </source>
</evidence>
<protein>
    <submittedName>
        <fullName evidence="2">Uncharacterized protein</fullName>
    </submittedName>
</protein>